<organism evidence="2 3">
    <name type="scientific">Saccharothrix mutabilis subsp. mutabilis</name>
    <dbReference type="NCBI Taxonomy" id="66855"/>
    <lineage>
        <taxon>Bacteria</taxon>
        <taxon>Bacillati</taxon>
        <taxon>Actinomycetota</taxon>
        <taxon>Actinomycetes</taxon>
        <taxon>Pseudonocardiales</taxon>
        <taxon>Pseudonocardiaceae</taxon>
        <taxon>Saccharothrix</taxon>
    </lineage>
</organism>
<dbReference type="InterPro" id="IPR011991">
    <property type="entry name" value="ArsR-like_HTH"/>
</dbReference>
<reference evidence="3" key="1">
    <citation type="journal article" date="2019" name="Int. J. Syst. Evol. Microbiol.">
        <title>The Global Catalogue of Microorganisms (GCM) 10K type strain sequencing project: providing services to taxonomists for standard genome sequencing and annotation.</title>
        <authorList>
            <consortium name="The Broad Institute Genomics Platform"/>
            <consortium name="The Broad Institute Genome Sequencing Center for Infectious Disease"/>
            <person name="Wu L."/>
            <person name="Ma J."/>
        </authorList>
    </citation>
    <scope>NUCLEOTIDE SEQUENCE [LARGE SCALE GENOMIC DNA]</scope>
    <source>
        <strain evidence="3">JCM 3380</strain>
    </source>
</reference>
<dbReference type="InterPro" id="IPR036388">
    <property type="entry name" value="WH-like_DNA-bd_sf"/>
</dbReference>
<evidence type="ECO:0000313" key="3">
    <source>
        <dbReference type="Proteomes" id="UP001500416"/>
    </source>
</evidence>
<proteinExistence type="predicted"/>
<name>A0ABP3DVW0_9PSEU</name>
<dbReference type="InterPro" id="IPR039422">
    <property type="entry name" value="MarR/SlyA-like"/>
</dbReference>
<dbReference type="EMBL" id="BAAABU010000010">
    <property type="protein sequence ID" value="GAA0240863.1"/>
    <property type="molecule type" value="Genomic_DNA"/>
</dbReference>
<dbReference type="Gene3D" id="1.10.10.10">
    <property type="entry name" value="Winged helix-like DNA-binding domain superfamily/Winged helix DNA-binding domain"/>
    <property type="match status" value="1"/>
</dbReference>
<dbReference type="Proteomes" id="UP001500416">
    <property type="component" value="Unassembled WGS sequence"/>
</dbReference>
<gene>
    <name evidence="2" type="ORF">GCM10010492_45000</name>
</gene>
<sequence>MGRELSTAVVAFHEAVGARLGVSAVDQRAHALLAKHGPMTAGDLAKLINLTPGAVTGVVDRLEDAGLARRDPDPQDRRRVVVQALPGSFGDAFTELGAAMAKLADRYTPEQQQVIGDWVARTIDVLKDQTRRLSAAPVRPSRR</sequence>
<protein>
    <submittedName>
        <fullName evidence="2">MarR family transcriptional regulator</fullName>
    </submittedName>
</protein>
<dbReference type="SMART" id="SM00347">
    <property type="entry name" value="HTH_MARR"/>
    <property type="match status" value="1"/>
</dbReference>
<dbReference type="CDD" id="cd00090">
    <property type="entry name" value="HTH_ARSR"/>
    <property type="match status" value="1"/>
</dbReference>
<comment type="caution">
    <text evidence="2">The sequence shown here is derived from an EMBL/GenBank/DDBJ whole genome shotgun (WGS) entry which is preliminary data.</text>
</comment>
<dbReference type="PANTHER" id="PTHR33164">
    <property type="entry name" value="TRANSCRIPTIONAL REGULATOR, MARR FAMILY"/>
    <property type="match status" value="1"/>
</dbReference>
<dbReference type="SUPFAM" id="SSF46785">
    <property type="entry name" value="Winged helix' DNA-binding domain"/>
    <property type="match status" value="1"/>
</dbReference>
<feature type="domain" description="HTH marR-type" evidence="1">
    <location>
        <begin position="15"/>
        <end position="112"/>
    </location>
</feature>
<dbReference type="InterPro" id="IPR036390">
    <property type="entry name" value="WH_DNA-bd_sf"/>
</dbReference>
<dbReference type="InterPro" id="IPR000835">
    <property type="entry name" value="HTH_MarR-typ"/>
</dbReference>
<keyword evidence="3" id="KW-1185">Reference proteome</keyword>
<evidence type="ECO:0000313" key="2">
    <source>
        <dbReference type="EMBL" id="GAA0240863.1"/>
    </source>
</evidence>
<accession>A0ABP3DVW0</accession>
<dbReference type="Pfam" id="PF01047">
    <property type="entry name" value="MarR"/>
    <property type="match status" value="1"/>
</dbReference>
<dbReference type="PANTHER" id="PTHR33164:SF106">
    <property type="entry name" value="TRANSCRIPTIONAL REGULATORY PROTEIN"/>
    <property type="match status" value="1"/>
</dbReference>
<evidence type="ECO:0000259" key="1">
    <source>
        <dbReference type="SMART" id="SM00347"/>
    </source>
</evidence>